<feature type="non-terminal residue" evidence="1">
    <location>
        <position position="140"/>
    </location>
</feature>
<organism evidence="1 2">
    <name type="scientific">Laccaria amethystina LaAM-08-1</name>
    <dbReference type="NCBI Taxonomy" id="1095629"/>
    <lineage>
        <taxon>Eukaryota</taxon>
        <taxon>Fungi</taxon>
        <taxon>Dikarya</taxon>
        <taxon>Basidiomycota</taxon>
        <taxon>Agaricomycotina</taxon>
        <taxon>Agaricomycetes</taxon>
        <taxon>Agaricomycetidae</taxon>
        <taxon>Agaricales</taxon>
        <taxon>Agaricineae</taxon>
        <taxon>Hydnangiaceae</taxon>
        <taxon>Laccaria</taxon>
    </lineage>
</organism>
<evidence type="ECO:0000313" key="2">
    <source>
        <dbReference type="Proteomes" id="UP000054477"/>
    </source>
</evidence>
<evidence type="ECO:0000313" key="1">
    <source>
        <dbReference type="EMBL" id="KIJ95186.1"/>
    </source>
</evidence>
<protein>
    <recommendedName>
        <fullName evidence="3">NB-ARC domain-containing protein</fullName>
    </recommendedName>
</protein>
<dbReference type="AlphaFoldDB" id="A0A0C9XBP9"/>
<dbReference type="EMBL" id="KN838765">
    <property type="protein sequence ID" value="KIJ95186.1"/>
    <property type="molecule type" value="Genomic_DNA"/>
</dbReference>
<dbReference type="STRING" id="1095629.A0A0C9XBP9"/>
<proteinExistence type="predicted"/>
<gene>
    <name evidence="1" type="ORF">K443DRAFT_71858</name>
</gene>
<reference evidence="2" key="2">
    <citation type="submission" date="2015-01" db="EMBL/GenBank/DDBJ databases">
        <title>Evolutionary Origins and Diversification of the Mycorrhizal Mutualists.</title>
        <authorList>
            <consortium name="DOE Joint Genome Institute"/>
            <consortium name="Mycorrhizal Genomics Consortium"/>
            <person name="Kohler A."/>
            <person name="Kuo A."/>
            <person name="Nagy L.G."/>
            <person name="Floudas D."/>
            <person name="Copeland A."/>
            <person name="Barry K.W."/>
            <person name="Cichocki N."/>
            <person name="Veneault-Fourrey C."/>
            <person name="LaButti K."/>
            <person name="Lindquist E.A."/>
            <person name="Lipzen A."/>
            <person name="Lundell T."/>
            <person name="Morin E."/>
            <person name="Murat C."/>
            <person name="Riley R."/>
            <person name="Ohm R."/>
            <person name="Sun H."/>
            <person name="Tunlid A."/>
            <person name="Henrissat B."/>
            <person name="Grigoriev I.V."/>
            <person name="Hibbett D.S."/>
            <person name="Martin F."/>
        </authorList>
    </citation>
    <scope>NUCLEOTIDE SEQUENCE [LARGE SCALE GENOMIC DNA]</scope>
    <source>
        <strain evidence="2">LaAM-08-1</strain>
    </source>
</reference>
<name>A0A0C9XBP9_9AGAR</name>
<dbReference type="OrthoDB" id="2941463at2759"/>
<reference evidence="1 2" key="1">
    <citation type="submission" date="2014-04" db="EMBL/GenBank/DDBJ databases">
        <authorList>
            <consortium name="DOE Joint Genome Institute"/>
            <person name="Kuo A."/>
            <person name="Kohler A."/>
            <person name="Nagy L.G."/>
            <person name="Floudas D."/>
            <person name="Copeland A."/>
            <person name="Barry K.W."/>
            <person name="Cichocki N."/>
            <person name="Veneault-Fourrey C."/>
            <person name="LaButti K."/>
            <person name="Lindquist E.A."/>
            <person name="Lipzen A."/>
            <person name="Lundell T."/>
            <person name="Morin E."/>
            <person name="Murat C."/>
            <person name="Sun H."/>
            <person name="Tunlid A."/>
            <person name="Henrissat B."/>
            <person name="Grigoriev I.V."/>
            <person name="Hibbett D.S."/>
            <person name="Martin F."/>
            <person name="Nordberg H.P."/>
            <person name="Cantor M.N."/>
            <person name="Hua S.X."/>
        </authorList>
    </citation>
    <scope>NUCLEOTIDE SEQUENCE [LARGE SCALE GENOMIC DNA]</scope>
    <source>
        <strain evidence="1 2">LaAM-08-1</strain>
    </source>
</reference>
<sequence>MSGTHVLSGAHHFGVNDCTINAASTGLKGICNLPKAQSSALDGSLESALWWIGSLKENYAMVFDNADTLSPSELEAFFPPGQWGNILITSRNSNMRCLTLPENSLEVMEMEENDAAALLLKACCLDPSRVGVQTEAVKIV</sequence>
<accession>A0A0C9XBP9</accession>
<dbReference type="HOGENOM" id="CLU_161750_0_0_1"/>
<keyword evidence="2" id="KW-1185">Reference proteome</keyword>
<evidence type="ECO:0008006" key="3">
    <source>
        <dbReference type="Google" id="ProtNLM"/>
    </source>
</evidence>
<dbReference type="Proteomes" id="UP000054477">
    <property type="component" value="Unassembled WGS sequence"/>
</dbReference>